<comment type="caution">
    <text evidence="1">The sequence shown here is derived from an EMBL/GenBank/DDBJ whole genome shotgun (WGS) entry which is preliminary data.</text>
</comment>
<sequence length="308" mass="33336">MIKPKKILLQTTIPTTEDDWSIARFGKLAALLRDARDESSNALYEVTARDREPPGKPDSVLSTIDQSDIDELWLFAVDTGDGLTEQDCAAISRFRKNGGGLLVTRDHMDLGSSVCTLGGVGKAHYFHSKQPDPDVSRRKRDDPYTTDIDWPNFHSGANGDFLEIEVVGDAHPVLAKKGSRASIRFLPAHPHEGDIGAPKEEGARVIVKGKSKATGADFNISVAFEPGEHGGPAIAESTFHRFADYNWDPRSGCPSFVSEKPGDGLQRVPEAMADTHLYALNIAGWLSGDFGTRKTTHDATLTGAIQGG</sequence>
<keyword evidence="2" id="KW-1185">Reference proteome</keyword>
<proteinExistence type="predicted"/>
<evidence type="ECO:0000313" key="2">
    <source>
        <dbReference type="Proteomes" id="UP001165342"/>
    </source>
</evidence>
<gene>
    <name evidence="1" type="ORF">LZ538_06995</name>
</gene>
<evidence type="ECO:0008006" key="3">
    <source>
        <dbReference type="Google" id="ProtNLM"/>
    </source>
</evidence>
<protein>
    <recommendedName>
        <fullName evidence="3">ThuA-like domain-containing protein</fullName>
    </recommendedName>
</protein>
<evidence type="ECO:0000313" key="1">
    <source>
        <dbReference type="EMBL" id="MCL6729802.1"/>
    </source>
</evidence>
<dbReference type="EMBL" id="JAMGBE010000002">
    <property type="protein sequence ID" value="MCL6729802.1"/>
    <property type="molecule type" value="Genomic_DNA"/>
</dbReference>
<organism evidence="1 2">
    <name type="scientific">Sphingomonas hankyongi</name>
    <dbReference type="NCBI Taxonomy" id="2908209"/>
    <lineage>
        <taxon>Bacteria</taxon>
        <taxon>Pseudomonadati</taxon>
        <taxon>Pseudomonadota</taxon>
        <taxon>Alphaproteobacteria</taxon>
        <taxon>Sphingomonadales</taxon>
        <taxon>Sphingomonadaceae</taxon>
        <taxon>Sphingomonas</taxon>
    </lineage>
</organism>
<reference evidence="1" key="1">
    <citation type="submission" date="2022-05" db="EMBL/GenBank/DDBJ databases">
        <authorList>
            <person name="Jo J.-H."/>
            <person name="Im W.-T."/>
        </authorList>
    </citation>
    <scope>NUCLEOTIDE SEQUENCE</scope>
    <source>
        <strain evidence="1">SE220</strain>
    </source>
</reference>
<accession>A0ABT0S1T0</accession>
<name>A0ABT0S1T0_9SPHN</name>
<dbReference type="RefSeq" id="WP_249831274.1">
    <property type="nucleotide sequence ID" value="NZ_JAMGBE010000002.1"/>
</dbReference>
<dbReference type="Proteomes" id="UP001165342">
    <property type="component" value="Unassembled WGS sequence"/>
</dbReference>